<reference evidence="3 4" key="1">
    <citation type="submission" date="2016-09" db="EMBL/GenBank/DDBJ databases">
        <title>Extensive genetic diversity and differential bi-allelic expression allows diatom success in the polar Southern Ocean.</title>
        <authorList>
            <consortium name="DOE Joint Genome Institute"/>
            <person name="Mock T."/>
            <person name="Otillar R.P."/>
            <person name="Strauss J."/>
            <person name="Dupont C."/>
            <person name="Frickenhaus S."/>
            <person name="Maumus F."/>
            <person name="Mcmullan M."/>
            <person name="Sanges R."/>
            <person name="Schmutz J."/>
            <person name="Toseland A."/>
            <person name="Valas R."/>
            <person name="Veluchamy A."/>
            <person name="Ward B.J."/>
            <person name="Allen A."/>
            <person name="Barry K."/>
            <person name="Falciatore A."/>
            <person name="Ferrante M."/>
            <person name="Fortunato A.E."/>
            <person name="Gloeckner G."/>
            <person name="Gruber A."/>
            <person name="Hipkin R."/>
            <person name="Janech M."/>
            <person name="Kroth P."/>
            <person name="Leese F."/>
            <person name="Lindquist E."/>
            <person name="Lyon B.R."/>
            <person name="Martin J."/>
            <person name="Mayer C."/>
            <person name="Parker M."/>
            <person name="Quesneville H."/>
            <person name="Raymond J."/>
            <person name="Uhlig C."/>
            <person name="Valentin K.U."/>
            <person name="Worden A.Z."/>
            <person name="Armbrust E.V."/>
            <person name="Bowler C."/>
            <person name="Green B."/>
            <person name="Moulton V."/>
            <person name="Van Oosterhout C."/>
            <person name="Grigoriev I."/>
        </authorList>
    </citation>
    <scope>NUCLEOTIDE SEQUENCE [LARGE SCALE GENOMIC DNA]</scope>
    <source>
        <strain evidence="3 4">CCMP1102</strain>
    </source>
</reference>
<keyword evidence="2" id="KW-0472">Membrane</keyword>
<proteinExistence type="predicted"/>
<evidence type="ECO:0000313" key="4">
    <source>
        <dbReference type="Proteomes" id="UP000095751"/>
    </source>
</evidence>
<dbReference type="OrthoDB" id="28322at2759"/>
<accession>A0A1E7EX99</accession>
<evidence type="ECO:0000256" key="2">
    <source>
        <dbReference type="SAM" id="Phobius"/>
    </source>
</evidence>
<dbReference type="KEGG" id="fcy:FRACYDRAFT_246919"/>
<gene>
    <name evidence="3" type="ORF">FRACYDRAFT_246919</name>
</gene>
<dbReference type="EMBL" id="KV784371">
    <property type="protein sequence ID" value="OEU10476.1"/>
    <property type="molecule type" value="Genomic_DNA"/>
</dbReference>
<dbReference type="InterPro" id="IPR039794">
    <property type="entry name" value="Gtb1-like"/>
</dbReference>
<organism evidence="3 4">
    <name type="scientific">Fragilariopsis cylindrus CCMP1102</name>
    <dbReference type="NCBI Taxonomy" id="635003"/>
    <lineage>
        <taxon>Eukaryota</taxon>
        <taxon>Sar</taxon>
        <taxon>Stramenopiles</taxon>
        <taxon>Ochrophyta</taxon>
        <taxon>Bacillariophyta</taxon>
        <taxon>Bacillariophyceae</taxon>
        <taxon>Bacillariophycidae</taxon>
        <taxon>Bacillariales</taxon>
        <taxon>Bacillariaceae</taxon>
        <taxon>Fragilariopsis</taxon>
    </lineage>
</organism>
<dbReference type="PANTHER" id="PTHR12630:SF1">
    <property type="entry name" value="GLUCOSIDASE 2 SUBUNIT BETA"/>
    <property type="match status" value="1"/>
</dbReference>
<dbReference type="InParanoid" id="A0A1E7EX99"/>
<keyword evidence="2" id="KW-1133">Transmembrane helix</keyword>
<evidence type="ECO:0000256" key="1">
    <source>
        <dbReference type="SAM" id="MobiDB-lite"/>
    </source>
</evidence>
<dbReference type="AlphaFoldDB" id="A0A1E7EX99"/>
<name>A0A1E7EX99_9STRA</name>
<feature type="transmembrane region" description="Helical" evidence="2">
    <location>
        <begin position="111"/>
        <end position="133"/>
    </location>
</feature>
<feature type="compositionally biased region" description="Basic residues" evidence="1">
    <location>
        <begin position="260"/>
        <end position="272"/>
    </location>
</feature>
<keyword evidence="4" id="KW-1185">Reference proteome</keyword>
<evidence type="ECO:0008006" key="5">
    <source>
        <dbReference type="Google" id="ProtNLM"/>
    </source>
</evidence>
<protein>
    <recommendedName>
        <fullName evidence="5">Glucosidase II beta subunit N-terminal domain-containing protein</fullName>
    </recommendedName>
</protein>
<evidence type="ECO:0000313" key="3">
    <source>
        <dbReference type="EMBL" id="OEU10476.1"/>
    </source>
</evidence>
<dbReference type="GO" id="GO:0006491">
    <property type="term" value="P:N-glycan processing"/>
    <property type="evidence" value="ECO:0007669"/>
    <property type="project" value="TreeGrafter"/>
</dbReference>
<feature type="region of interest" description="Disordered" evidence="1">
    <location>
        <begin position="229"/>
        <end position="288"/>
    </location>
</feature>
<feature type="region of interest" description="Disordered" evidence="1">
    <location>
        <begin position="43"/>
        <end position="69"/>
    </location>
</feature>
<keyword evidence="2" id="KW-0812">Transmembrane</keyword>
<sequence length="437" mass="48677">MDDSKLRLRRSAGQHASSLLCVEDGNGTDRGSIGCLIGASKNKSPANSNSHLNLNSLGSSTTTSSTTTGGGALSSLLSYNNGKKIGRRIKQRHSISSNVTRISRRKVLSKLCQLLIGGFIAAIVSVTLSLTLLPKQYSNQVRQVDYHHQFQNEVLFLYQKLEDNRQNYHSVVDNYHPNGMSYMHKHHHHIQDNDIKSNIQDNHPNINTLLTLDEEIAIGPINEDKRKEKYGVTGPITGPVIDKDSNESKDTNTNKDVFNKLKKKKKKKKNLRHPPSSTDSTDSTDSIPLPLEIERADSRHEIIIKSNNDENTANKHKRPEIITCGDGVTVGFLNDDYCDCPYDGLDEPDTSACSNVLVSKLKFSCGRSRNNPNDNGSIGNGDGDMSKLKTTTKWIYSSRVNDGIIDCPDGSDEYGYIIAEQHNNHQQHEHEQQHEHQ</sequence>
<dbReference type="PANTHER" id="PTHR12630">
    <property type="entry name" value="N-LINKED OLIGOSACCHARIDE PROCESSING"/>
    <property type="match status" value="1"/>
</dbReference>
<dbReference type="GO" id="GO:0017177">
    <property type="term" value="C:glucosidase II complex"/>
    <property type="evidence" value="ECO:0007669"/>
    <property type="project" value="TreeGrafter"/>
</dbReference>
<dbReference type="Proteomes" id="UP000095751">
    <property type="component" value="Unassembled WGS sequence"/>
</dbReference>
<feature type="compositionally biased region" description="Basic and acidic residues" evidence="1">
    <location>
        <begin position="241"/>
        <end position="259"/>
    </location>
</feature>
<feature type="compositionally biased region" description="Low complexity" evidence="1">
    <location>
        <begin position="276"/>
        <end position="286"/>
    </location>
</feature>